<dbReference type="EMBL" id="CP002691">
    <property type="protein sequence ID" value="AEE51516.1"/>
    <property type="molecule type" value="Genomic_DNA"/>
</dbReference>
<proteinExistence type="inferred from homology"/>
<dbReference type="Gene3D" id="3.30.2350.10">
    <property type="entry name" value="Pseudouridine synthase"/>
    <property type="match status" value="1"/>
</dbReference>
<comment type="similarity">
    <text evidence="1">Belongs to the pseudouridine synthase RluA family.</text>
</comment>
<dbReference type="eggNOG" id="COG0564">
    <property type="taxonomic scope" value="Bacteria"/>
</dbReference>
<reference evidence="4 5" key="1">
    <citation type="journal article" date="2011" name="Stand. Genomic Sci.">
        <title>Complete genome sequence of Haliscomenobacter hydrossis type strain (O).</title>
        <authorList>
            <consortium name="US DOE Joint Genome Institute (JGI-PGF)"/>
            <person name="Daligault H."/>
            <person name="Lapidus A."/>
            <person name="Zeytun A."/>
            <person name="Nolan M."/>
            <person name="Lucas S."/>
            <person name="Del Rio T.G."/>
            <person name="Tice H."/>
            <person name="Cheng J.F."/>
            <person name="Tapia R."/>
            <person name="Han C."/>
            <person name="Goodwin L."/>
            <person name="Pitluck S."/>
            <person name="Liolios K."/>
            <person name="Pagani I."/>
            <person name="Ivanova N."/>
            <person name="Huntemann M."/>
            <person name="Mavromatis K."/>
            <person name="Mikhailova N."/>
            <person name="Pati A."/>
            <person name="Chen A."/>
            <person name="Palaniappan K."/>
            <person name="Land M."/>
            <person name="Hauser L."/>
            <person name="Brambilla E.M."/>
            <person name="Rohde M."/>
            <person name="Verbarg S."/>
            <person name="Goker M."/>
            <person name="Bristow J."/>
            <person name="Eisen J.A."/>
            <person name="Markowitz V."/>
            <person name="Hugenholtz P."/>
            <person name="Kyrpides N.C."/>
            <person name="Klenk H.P."/>
            <person name="Woyke T."/>
        </authorList>
    </citation>
    <scope>NUCLEOTIDE SEQUENCE [LARGE SCALE GENOMIC DNA]</scope>
    <source>
        <strain evidence="5">ATCC 27775 / DSM 1100 / LMG 10767 / O</strain>
    </source>
</reference>
<dbReference type="GO" id="GO:0001522">
    <property type="term" value="P:pseudouridine synthesis"/>
    <property type="evidence" value="ECO:0007669"/>
    <property type="project" value="InterPro"/>
</dbReference>
<evidence type="ECO:0000256" key="1">
    <source>
        <dbReference type="ARBA" id="ARBA00010876"/>
    </source>
</evidence>
<evidence type="ECO:0000259" key="3">
    <source>
        <dbReference type="Pfam" id="PF00849"/>
    </source>
</evidence>
<dbReference type="KEGG" id="hhy:Halhy_3664"/>
<feature type="domain" description="Pseudouridine synthase RsuA/RluA-like" evidence="3">
    <location>
        <begin position="16"/>
        <end position="168"/>
    </location>
</feature>
<dbReference type="InterPro" id="IPR006145">
    <property type="entry name" value="PsdUridine_synth_RsuA/RluA"/>
</dbReference>
<organism evidence="4 5">
    <name type="scientific">Haliscomenobacter hydrossis (strain ATCC 27775 / DSM 1100 / LMG 10767 / O)</name>
    <dbReference type="NCBI Taxonomy" id="760192"/>
    <lineage>
        <taxon>Bacteria</taxon>
        <taxon>Pseudomonadati</taxon>
        <taxon>Bacteroidota</taxon>
        <taxon>Saprospiria</taxon>
        <taxon>Saprospirales</taxon>
        <taxon>Haliscomenobacteraceae</taxon>
        <taxon>Haliscomenobacter</taxon>
    </lineage>
</organism>
<dbReference type="InterPro" id="IPR050188">
    <property type="entry name" value="RluA_PseudoU_synthase"/>
</dbReference>
<accession>F4KZU6</accession>
<dbReference type="GO" id="GO:0003723">
    <property type="term" value="F:RNA binding"/>
    <property type="evidence" value="ECO:0007669"/>
    <property type="project" value="InterPro"/>
</dbReference>
<dbReference type="PROSITE" id="PS01129">
    <property type="entry name" value="PSI_RLU"/>
    <property type="match status" value="1"/>
</dbReference>
<dbReference type="GO" id="GO:0009982">
    <property type="term" value="F:pseudouridine synthase activity"/>
    <property type="evidence" value="ECO:0007669"/>
    <property type="project" value="InterPro"/>
</dbReference>
<gene>
    <name evidence="4" type="ordered locus">Halhy_3664</name>
</gene>
<name>F4KZU6_HALH1</name>
<evidence type="ECO:0000313" key="5">
    <source>
        <dbReference type="Proteomes" id="UP000008461"/>
    </source>
</evidence>
<reference key="2">
    <citation type="submission" date="2011-04" db="EMBL/GenBank/DDBJ databases">
        <title>Complete sequence of chromosome of Haliscomenobacter hydrossis DSM 1100.</title>
        <authorList>
            <consortium name="US DOE Joint Genome Institute (JGI-PGF)"/>
            <person name="Lucas S."/>
            <person name="Han J."/>
            <person name="Lapidus A."/>
            <person name="Bruce D."/>
            <person name="Goodwin L."/>
            <person name="Pitluck S."/>
            <person name="Peters L."/>
            <person name="Kyrpides N."/>
            <person name="Mavromatis K."/>
            <person name="Ivanova N."/>
            <person name="Ovchinnikova G."/>
            <person name="Pagani I."/>
            <person name="Daligault H."/>
            <person name="Detter J.C."/>
            <person name="Han C."/>
            <person name="Land M."/>
            <person name="Hauser L."/>
            <person name="Markowitz V."/>
            <person name="Cheng J.-F."/>
            <person name="Hugenholtz P."/>
            <person name="Woyke T."/>
            <person name="Wu D."/>
            <person name="Verbarg S."/>
            <person name="Frueling A."/>
            <person name="Brambilla E."/>
            <person name="Klenk H.-P."/>
            <person name="Eisen J.A."/>
        </authorList>
    </citation>
    <scope>NUCLEOTIDE SEQUENCE</scope>
    <source>
        <strain>DSM 1100</strain>
    </source>
</reference>
<dbReference type="RefSeq" id="WP_013766055.1">
    <property type="nucleotide sequence ID" value="NC_015510.1"/>
</dbReference>
<sequence>MPVNKPNWWLAETGAWIAVNKPFGFSVEKTLGADDTIEDQVLAYLSRQTTMPFVGIVHRLDRVTSGILLLAKKKSALRKLNEQFSQRSVKKMYWAMVEGIPQVPEATLSQWLYKDQKEKKAVVFDEPAENRDACQLHYRVVQHNQTKALLEIELFTGKFHQIRVQMAALGSPIIGDEKYGASHFSYADKGIALHARSLEFVDPQSGAPVVLVANLPAHPVWDFT</sequence>
<keyword evidence="5" id="KW-1185">Reference proteome</keyword>
<dbReference type="GO" id="GO:0140098">
    <property type="term" value="F:catalytic activity, acting on RNA"/>
    <property type="evidence" value="ECO:0007669"/>
    <property type="project" value="UniProtKB-ARBA"/>
</dbReference>
<evidence type="ECO:0000313" key="4">
    <source>
        <dbReference type="EMBL" id="AEE51516.1"/>
    </source>
</evidence>
<dbReference type="HOGENOM" id="CLU_016902_11_2_10"/>
<dbReference type="GO" id="GO:0006396">
    <property type="term" value="P:RNA processing"/>
    <property type="evidence" value="ECO:0007669"/>
    <property type="project" value="UniProtKB-ARBA"/>
</dbReference>
<dbReference type="PANTHER" id="PTHR21600">
    <property type="entry name" value="MITOCHONDRIAL RNA PSEUDOURIDINE SYNTHASE"/>
    <property type="match status" value="1"/>
</dbReference>
<dbReference type="PANTHER" id="PTHR21600:SF83">
    <property type="entry name" value="PSEUDOURIDYLATE SYNTHASE RPUSD4, MITOCHONDRIAL"/>
    <property type="match status" value="1"/>
</dbReference>
<dbReference type="CDD" id="cd02869">
    <property type="entry name" value="PseudoU_synth_RluA_like"/>
    <property type="match status" value="1"/>
</dbReference>
<dbReference type="InterPro" id="IPR006224">
    <property type="entry name" value="PsdUridine_synth_RluA-like_CS"/>
</dbReference>
<keyword evidence="2" id="KW-0413">Isomerase</keyword>
<dbReference type="AlphaFoldDB" id="F4KZU6"/>
<dbReference type="STRING" id="760192.Halhy_3664"/>
<dbReference type="SUPFAM" id="SSF55120">
    <property type="entry name" value="Pseudouridine synthase"/>
    <property type="match status" value="1"/>
</dbReference>
<evidence type="ECO:0000256" key="2">
    <source>
        <dbReference type="ARBA" id="ARBA00023235"/>
    </source>
</evidence>
<dbReference type="Pfam" id="PF00849">
    <property type="entry name" value="PseudoU_synth_2"/>
    <property type="match status" value="1"/>
</dbReference>
<dbReference type="InterPro" id="IPR020103">
    <property type="entry name" value="PsdUridine_synth_cat_dom_sf"/>
</dbReference>
<dbReference type="OrthoDB" id="9807829at2"/>
<dbReference type="Proteomes" id="UP000008461">
    <property type="component" value="Chromosome"/>
</dbReference>
<protein>
    <submittedName>
        <fullName evidence="4">Pseudouridine synthase</fullName>
    </submittedName>
</protein>